<evidence type="ECO:0000256" key="1">
    <source>
        <dbReference type="SAM" id="MobiDB-lite"/>
    </source>
</evidence>
<feature type="compositionally biased region" description="Basic and acidic residues" evidence="1">
    <location>
        <begin position="349"/>
        <end position="371"/>
    </location>
</feature>
<reference evidence="2" key="1">
    <citation type="submission" date="2022-03" db="EMBL/GenBank/DDBJ databases">
        <title>Draft genome sequence of Aduncisulcus paluster, a free-living microaerophilic Fornicata.</title>
        <authorList>
            <person name="Yuyama I."/>
            <person name="Kume K."/>
            <person name="Tamura T."/>
            <person name="Inagaki Y."/>
            <person name="Hashimoto T."/>
        </authorList>
    </citation>
    <scope>NUCLEOTIDE SEQUENCE</scope>
    <source>
        <strain evidence="2">NY0171</strain>
    </source>
</reference>
<evidence type="ECO:0000313" key="3">
    <source>
        <dbReference type="Proteomes" id="UP001057375"/>
    </source>
</evidence>
<dbReference type="EMBL" id="BQXS01010913">
    <property type="protein sequence ID" value="GKT35054.1"/>
    <property type="molecule type" value="Genomic_DNA"/>
</dbReference>
<evidence type="ECO:0000313" key="2">
    <source>
        <dbReference type="EMBL" id="GKT35054.1"/>
    </source>
</evidence>
<proteinExistence type="predicted"/>
<protein>
    <submittedName>
        <fullName evidence="2">Uncharacterized protein</fullName>
    </submittedName>
</protein>
<keyword evidence="3" id="KW-1185">Reference proteome</keyword>
<feature type="region of interest" description="Disordered" evidence="1">
    <location>
        <begin position="349"/>
        <end position="408"/>
    </location>
</feature>
<gene>
    <name evidence="2" type="ORF">ADUPG1_008292</name>
</gene>
<feature type="region of interest" description="Disordered" evidence="1">
    <location>
        <begin position="164"/>
        <end position="186"/>
    </location>
</feature>
<feature type="non-terminal residue" evidence="2">
    <location>
        <position position="408"/>
    </location>
</feature>
<comment type="caution">
    <text evidence="2">The sequence shown here is derived from an EMBL/GenBank/DDBJ whole genome shotgun (WGS) entry which is preliminary data.</text>
</comment>
<name>A0ABQ5KUF8_9EUKA</name>
<dbReference type="Proteomes" id="UP001057375">
    <property type="component" value="Unassembled WGS sequence"/>
</dbReference>
<feature type="compositionally biased region" description="Polar residues" evidence="1">
    <location>
        <begin position="399"/>
        <end position="408"/>
    </location>
</feature>
<organism evidence="2 3">
    <name type="scientific">Aduncisulcus paluster</name>
    <dbReference type="NCBI Taxonomy" id="2918883"/>
    <lineage>
        <taxon>Eukaryota</taxon>
        <taxon>Metamonada</taxon>
        <taxon>Carpediemonas-like organisms</taxon>
        <taxon>Aduncisulcus</taxon>
    </lineage>
</organism>
<feature type="compositionally biased region" description="Pro residues" evidence="1">
    <location>
        <begin position="376"/>
        <end position="397"/>
    </location>
</feature>
<sequence>MLGPHFVDPSDPTIEYLEHLFVDEIIDGKLGKDSDIYIDQEADYKKDSYSFGAFVADLDFDLLPSQNLLIGHVSHVGVVAECAQSSSRCVRAKVCDLIWRLHNHSRCGLVRFECVRMLSFLAMDEDICLCVRSALSALSCITAGLEILKPIENFFDDIDTSAPEEPKMPCDGSSPSGSSSSKASTPSLLLSSTLPALCPYVMESTYSEGSTTPIVGGARQGYVAPHQQKESSSSSSSSSSANPNEIFLSFPSITPLLLASPSCSPIIPQVLCCLCELSDPFVAKYCATNVMSRCCVLDYSLRNRILDVFIDICDVHGPTVLFIIPTFLNTCARGLIECIKKNRGDYKISSTEKSERKDNTSYSEGKDREYSDVNAPPLPPPPPPPSSLPPPLPPLPPSETSSIATLSS</sequence>
<accession>A0ABQ5KUF8</accession>
<feature type="compositionally biased region" description="Low complexity" evidence="1">
    <location>
        <begin position="172"/>
        <end position="186"/>
    </location>
</feature>